<dbReference type="SUPFAM" id="SSF53474">
    <property type="entry name" value="alpha/beta-Hydrolases"/>
    <property type="match status" value="1"/>
</dbReference>
<keyword evidence="3" id="KW-1185">Reference proteome</keyword>
<dbReference type="EMBL" id="LEKV01009239">
    <property type="protein sequence ID" value="KVF62711.1"/>
    <property type="molecule type" value="Genomic_DNA"/>
</dbReference>
<accession>A0A103KS65</accession>
<dbReference type="AlphaFoldDB" id="A0A103KS65"/>
<dbReference type="Proteomes" id="UP000243975">
    <property type="component" value="Unassembled WGS sequence"/>
</dbReference>
<dbReference type="GO" id="GO:0016787">
    <property type="term" value="F:hydrolase activity"/>
    <property type="evidence" value="ECO:0007669"/>
    <property type="project" value="UniProtKB-KW"/>
</dbReference>
<evidence type="ECO:0000259" key="1">
    <source>
        <dbReference type="Pfam" id="PF01738"/>
    </source>
</evidence>
<feature type="domain" description="Dienelactone hydrolase" evidence="1">
    <location>
        <begin position="29"/>
        <end position="234"/>
    </location>
</feature>
<dbReference type="InterPro" id="IPR029058">
    <property type="entry name" value="AB_hydrolase_fold"/>
</dbReference>
<evidence type="ECO:0000313" key="3">
    <source>
        <dbReference type="Proteomes" id="UP000243975"/>
    </source>
</evidence>
<gene>
    <name evidence="2" type="ORF">Ccrd_026730</name>
</gene>
<name>A0A103KS65_CYNCS</name>
<dbReference type="PANTHER" id="PTHR17630">
    <property type="entry name" value="DIENELACTONE HYDROLASE"/>
    <property type="match status" value="1"/>
</dbReference>
<dbReference type="Gramene" id="KVF62711">
    <property type="protein sequence ID" value="KVF62711"/>
    <property type="gene ID" value="Ccrd_026730"/>
</dbReference>
<proteinExistence type="predicted"/>
<sequence>MSGPECYANPPEMNSSSGNGSIEEIGGLKAYVTGNRSANLAILLASDAFGYEGVMLRKLADKISALGYLVVVPDFFFGGHICTTSPPQVRANWLHNHPPEKGCENARKIIAQLKSRGVFGVGAAGFCWGGMMVAKLAKYDDIKAGVILHPGRLTDDDINEVNVPIAILGGELDKLCPQEEVKHYGDILSSKQVESFVKIFPGVSHGWASRYSEDDEVAVMSAQEAHTDMLNWLTNS</sequence>
<organism evidence="2 3">
    <name type="scientific">Cynara cardunculus var. scolymus</name>
    <name type="common">Globe artichoke</name>
    <name type="synonym">Cynara scolymus</name>
    <dbReference type="NCBI Taxonomy" id="59895"/>
    <lineage>
        <taxon>Eukaryota</taxon>
        <taxon>Viridiplantae</taxon>
        <taxon>Streptophyta</taxon>
        <taxon>Embryophyta</taxon>
        <taxon>Tracheophyta</taxon>
        <taxon>Spermatophyta</taxon>
        <taxon>Magnoliopsida</taxon>
        <taxon>eudicotyledons</taxon>
        <taxon>Gunneridae</taxon>
        <taxon>Pentapetalae</taxon>
        <taxon>asterids</taxon>
        <taxon>campanulids</taxon>
        <taxon>Asterales</taxon>
        <taxon>Asteraceae</taxon>
        <taxon>Carduoideae</taxon>
        <taxon>Cardueae</taxon>
        <taxon>Carduinae</taxon>
        <taxon>Cynara</taxon>
    </lineage>
</organism>
<evidence type="ECO:0000313" key="2">
    <source>
        <dbReference type="EMBL" id="KVF62711.1"/>
    </source>
</evidence>
<dbReference type="PANTHER" id="PTHR17630:SF93">
    <property type="entry name" value="DIENELACTONE HYDROLASE, ALPHA_BETA HYDROLASE"/>
    <property type="match status" value="1"/>
</dbReference>
<dbReference type="Gene3D" id="3.40.50.1820">
    <property type="entry name" value="alpha/beta hydrolase"/>
    <property type="match status" value="1"/>
</dbReference>
<reference evidence="2 3" key="1">
    <citation type="journal article" date="2016" name="Sci. Rep.">
        <title>The genome sequence of the outbreeding globe artichoke constructed de novo incorporating a phase-aware low-pass sequencing strategy of F1 progeny.</title>
        <authorList>
            <person name="Scaglione D."/>
            <person name="Reyes-Chin-Wo S."/>
            <person name="Acquadro A."/>
            <person name="Froenicke L."/>
            <person name="Portis E."/>
            <person name="Beitel C."/>
            <person name="Tirone M."/>
            <person name="Mauro R."/>
            <person name="Lo Monaco A."/>
            <person name="Mauromicale G."/>
            <person name="Faccioli P."/>
            <person name="Cattivelli L."/>
            <person name="Rieseberg L."/>
            <person name="Michelmore R."/>
            <person name="Lanteri S."/>
        </authorList>
    </citation>
    <scope>NUCLEOTIDE SEQUENCE [LARGE SCALE GENOMIC DNA]</scope>
    <source>
        <strain evidence="2">2C</strain>
    </source>
</reference>
<protein>
    <submittedName>
        <fullName evidence="2">Dienelactone hydrolase</fullName>
    </submittedName>
</protein>
<dbReference type="InterPro" id="IPR002925">
    <property type="entry name" value="Dienelactn_hydro"/>
</dbReference>
<comment type="caution">
    <text evidence="2">The sequence shown here is derived from an EMBL/GenBank/DDBJ whole genome shotgun (WGS) entry which is preliminary data.</text>
</comment>
<dbReference type="OMA" id="WVIPFRT"/>
<keyword evidence="2" id="KW-0378">Hydrolase</keyword>
<dbReference type="STRING" id="59895.A0A103KS65"/>
<dbReference type="Pfam" id="PF01738">
    <property type="entry name" value="DLH"/>
    <property type="match status" value="1"/>
</dbReference>